<evidence type="ECO:0000313" key="1">
    <source>
        <dbReference type="EMBL" id="KJJ85654.1"/>
    </source>
</evidence>
<dbReference type="AlphaFoldDB" id="A0A0F0CUE2"/>
<proteinExistence type="predicted"/>
<dbReference type="PATRIC" id="fig|1609969.3.peg.527"/>
<protein>
    <submittedName>
        <fullName evidence="1">Uncharacterized protein</fullName>
    </submittedName>
</protein>
<dbReference type="EMBL" id="JYNY01000100">
    <property type="protein sequence ID" value="KJJ85654.1"/>
    <property type="molecule type" value="Genomic_DNA"/>
</dbReference>
<reference evidence="1 2" key="1">
    <citation type="submission" date="2015-02" db="EMBL/GenBank/DDBJ databases">
        <title>Single-cell genomics of uncultivated deep-branching MTB reveals a conserved set of magnetosome genes.</title>
        <authorList>
            <person name="Kolinko S."/>
            <person name="Richter M."/>
            <person name="Glockner F.O."/>
            <person name="Brachmann A."/>
            <person name="Schuler D."/>
        </authorList>
    </citation>
    <scope>NUCLEOTIDE SEQUENCE [LARGE SCALE GENOMIC DNA]</scope>
    <source>
        <strain evidence="1">SKK-01</strain>
    </source>
</reference>
<dbReference type="Proteomes" id="UP000033428">
    <property type="component" value="Unassembled WGS sequence"/>
</dbReference>
<keyword evidence="2" id="KW-1185">Reference proteome</keyword>
<gene>
    <name evidence="1" type="ORF">OMAG_000479</name>
</gene>
<organism evidence="1 2">
    <name type="scientific">Candidatus Omnitrophus magneticus</name>
    <dbReference type="NCBI Taxonomy" id="1609969"/>
    <lineage>
        <taxon>Bacteria</taxon>
        <taxon>Pseudomonadati</taxon>
        <taxon>Candidatus Omnitrophota</taxon>
        <taxon>Candidatus Omnitrophus</taxon>
    </lineage>
</organism>
<evidence type="ECO:0000313" key="2">
    <source>
        <dbReference type="Proteomes" id="UP000033428"/>
    </source>
</evidence>
<accession>A0A0F0CUE2</accession>
<comment type="caution">
    <text evidence="1">The sequence shown here is derived from an EMBL/GenBank/DDBJ whole genome shotgun (WGS) entry which is preliminary data.</text>
</comment>
<name>A0A0F0CUE2_9BACT</name>
<sequence length="43" mass="4832">MLNNKNTVRTDLSKGGIEYRLPDGRGVRYNSDGSFSGFLDPKR</sequence>